<organism evidence="2 3">
    <name type="scientific">Elysia crispata</name>
    <name type="common">lettuce slug</name>
    <dbReference type="NCBI Taxonomy" id="231223"/>
    <lineage>
        <taxon>Eukaryota</taxon>
        <taxon>Metazoa</taxon>
        <taxon>Spiralia</taxon>
        <taxon>Lophotrochozoa</taxon>
        <taxon>Mollusca</taxon>
        <taxon>Gastropoda</taxon>
        <taxon>Heterobranchia</taxon>
        <taxon>Euthyneura</taxon>
        <taxon>Panpulmonata</taxon>
        <taxon>Sacoglossa</taxon>
        <taxon>Placobranchoidea</taxon>
        <taxon>Plakobranchidae</taxon>
        <taxon>Elysia</taxon>
    </lineage>
</organism>
<sequence>MLWFDKIAKNLGEPYIGIPISKRDYSQGKGIAWNFVEYVGQVAGILPAILFIVVIYALTVVRLSCHTELKEGRLYKVTSLRALPDIATEICTVIEALEGTAQQTKFCPVSSKEVFQSLKLLTS</sequence>
<dbReference type="EMBL" id="JAWDGP010001891">
    <property type="protein sequence ID" value="KAK3787163.1"/>
    <property type="molecule type" value="Genomic_DNA"/>
</dbReference>
<proteinExistence type="predicted"/>
<feature type="transmembrane region" description="Helical" evidence="1">
    <location>
        <begin position="38"/>
        <end position="61"/>
    </location>
</feature>
<evidence type="ECO:0000313" key="3">
    <source>
        <dbReference type="Proteomes" id="UP001283361"/>
    </source>
</evidence>
<comment type="caution">
    <text evidence="2">The sequence shown here is derived from an EMBL/GenBank/DDBJ whole genome shotgun (WGS) entry which is preliminary data.</text>
</comment>
<reference evidence="2" key="1">
    <citation type="journal article" date="2023" name="G3 (Bethesda)">
        <title>A reference genome for the long-term kleptoplast-retaining sea slug Elysia crispata morphotype clarki.</title>
        <authorList>
            <person name="Eastman K.E."/>
            <person name="Pendleton A.L."/>
            <person name="Shaikh M.A."/>
            <person name="Suttiyut T."/>
            <person name="Ogas R."/>
            <person name="Tomko P."/>
            <person name="Gavelis G."/>
            <person name="Widhalm J.R."/>
            <person name="Wisecaver J.H."/>
        </authorList>
    </citation>
    <scope>NUCLEOTIDE SEQUENCE</scope>
    <source>
        <strain evidence="2">ECLA1</strain>
    </source>
</reference>
<name>A0AAE1AFZ4_9GAST</name>
<protein>
    <submittedName>
        <fullName evidence="2">Uncharacterized protein</fullName>
    </submittedName>
</protein>
<evidence type="ECO:0000313" key="2">
    <source>
        <dbReference type="EMBL" id="KAK3787163.1"/>
    </source>
</evidence>
<keyword evidence="1" id="KW-1133">Transmembrane helix</keyword>
<dbReference type="Proteomes" id="UP001283361">
    <property type="component" value="Unassembled WGS sequence"/>
</dbReference>
<gene>
    <name evidence="2" type="ORF">RRG08_009374</name>
</gene>
<dbReference type="AlphaFoldDB" id="A0AAE1AFZ4"/>
<keyword evidence="1" id="KW-0472">Membrane</keyword>
<evidence type="ECO:0000256" key="1">
    <source>
        <dbReference type="SAM" id="Phobius"/>
    </source>
</evidence>
<keyword evidence="3" id="KW-1185">Reference proteome</keyword>
<accession>A0AAE1AFZ4</accession>
<keyword evidence="1" id="KW-0812">Transmembrane</keyword>